<dbReference type="Pfam" id="PF20640">
    <property type="entry name" value="Rrn6_HB"/>
    <property type="match status" value="1"/>
</dbReference>
<dbReference type="InterPro" id="IPR048537">
    <property type="entry name" value="RRN6_HB"/>
</dbReference>
<dbReference type="Proteomes" id="UP000236544">
    <property type="component" value="Unassembled WGS sequence"/>
</dbReference>
<accession>A0A0P1KRX1</accession>
<keyword evidence="5" id="KW-1185">Reference proteome</keyword>
<dbReference type="EMBL" id="LN890573">
    <property type="protein sequence ID" value="CUS22943.1"/>
    <property type="molecule type" value="Genomic_DNA"/>
</dbReference>
<dbReference type="InterPro" id="IPR048535">
    <property type="entry name" value="RRN6_beta-prop"/>
</dbReference>
<organism evidence="4 5">
    <name type="scientific">Lachancea quebecensis</name>
    <dbReference type="NCBI Taxonomy" id="1654605"/>
    <lineage>
        <taxon>Eukaryota</taxon>
        <taxon>Fungi</taxon>
        <taxon>Dikarya</taxon>
        <taxon>Ascomycota</taxon>
        <taxon>Saccharomycotina</taxon>
        <taxon>Saccharomycetes</taxon>
        <taxon>Saccharomycetales</taxon>
        <taxon>Saccharomycetaceae</taxon>
        <taxon>Lachancea</taxon>
    </lineage>
</organism>
<dbReference type="GO" id="GO:0001179">
    <property type="term" value="F:RNA polymerase I general transcription initiation factor binding"/>
    <property type="evidence" value="ECO:0007669"/>
    <property type="project" value="TreeGrafter"/>
</dbReference>
<evidence type="ECO:0000256" key="1">
    <source>
        <dbReference type="SAM" id="MobiDB-lite"/>
    </source>
</evidence>
<feature type="domain" description="RRN6 helical bundle" evidence="3">
    <location>
        <begin position="612"/>
        <end position="723"/>
    </location>
</feature>
<feature type="domain" description="RRN6 beta-propeller" evidence="2">
    <location>
        <begin position="196"/>
        <end position="517"/>
    </location>
</feature>
<dbReference type="PANTHER" id="PTHR28221:SF2">
    <property type="entry name" value="RNA POLYMERASE I-SPECIFIC TRANSCRIPTION INITIATION FACTOR RRN6"/>
    <property type="match status" value="1"/>
</dbReference>
<dbReference type="InterPro" id="IPR019350">
    <property type="entry name" value="RNA_pol_I-sp_TIF_RRN6-like"/>
</dbReference>
<feature type="compositionally biased region" description="Polar residues" evidence="1">
    <location>
        <begin position="827"/>
        <end position="846"/>
    </location>
</feature>
<gene>
    <name evidence="4" type="ORF">LAQU0_S07e03730g</name>
</gene>
<dbReference type="GO" id="GO:0001163">
    <property type="term" value="F:RNA polymerase I transcription regulatory region sequence-specific DNA binding"/>
    <property type="evidence" value="ECO:0007669"/>
    <property type="project" value="TreeGrafter"/>
</dbReference>
<proteinExistence type="predicted"/>
<feature type="compositionally biased region" description="Basic residues" evidence="1">
    <location>
        <begin position="887"/>
        <end position="899"/>
    </location>
</feature>
<evidence type="ECO:0000313" key="5">
    <source>
        <dbReference type="Proteomes" id="UP000236544"/>
    </source>
</evidence>
<feature type="compositionally biased region" description="Basic residues" evidence="1">
    <location>
        <begin position="817"/>
        <end position="826"/>
    </location>
</feature>
<feature type="compositionally biased region" description="Polar residues" evidence="1">
    <location>
        <begin position="854"/>
        <end position="879"/>
    </location>
</feature>
<feature type="compositionally biased region" description="Polar residues" evidence="1">
    <location>
        <begin position="803"/>
        <end position="815"/>
    </location>
</feature>
<evidence type="ECO:0000313" key="4">
    <source>
        <dbReference type="EMBL" id="CUS22943.1"/>
    </source>
</evidence>
<reference evidence="5" key="1">
    <citation type="submission" date="2015-10" db="EMBL/GenBank/DDBJ databases">
        <authorList>
            <person name="Devillers H."/>
        </authorList>
    </citation>
    <scope>NUCLEOTIDE SEQUENCE [LARGE SCALE GENOMIC DNA]</scope>
</reference>
<name>A0A0P1KRX1_9SACH</name>
<dbReference type="AlphaFoldDB" id="A0A0P1KRX1"/>
<evidence type="ECO:0000259" key="3">
    <source>
        <dbReference type="Pfam" id="PF20640"/>
    </source>
</evidence>
<dbReference type="GO" id="GO:0042790">
    <property type="term" value="P:nucleolar large rRNA transcription by RNA polymerase I"/>
    <property type="evidence" value="ECO:0007669"/>
    <property type="project" value="TreeGrafter"/>
</dbReference>
<dbReference type="PANTHER" id="PTHR28221">
    <property type="entry name" value="RNA POLYMERASE I-SPECIFIC TRANSCRIPTION INITIATION FACTOR RRN6"/>
    <property type="match status" value="1"/>
</dbReference>
<feature type="region of interest" description="Disordered" evidence="1">
    <location>
        <begin position="803"/>
        <end position="899"/>
    </location>
</feature>
<protein>
    <submittedName>
        <fullName evidence="4">LAQU0S07e03730g1_1</fullName>
    </submittedName>
</protein>
<dbReference type="OrthoDB" id="4090074at2759"/>
<dbReference type="GO" id="GO:0070860">
    <property type="term" value="C:RNA polymerase I core factor complex"/>
    <property type="evidence" value="ECO:0007669"/>
    <property type="project" value="TreeGrafter"/>
</dbReference>
<dbReference type="Pfam" id="PF10214">
    <property type="entry name" value="Rrn6_beta-prop"/>
    <property type="match status" value="1"/>
</dbReference>
<sequence>MDKTQILPSKKNIGVQLGVGIRNSALYLPSSSLQERRSENWLYGGNTGIRQTPPVEFDVGPRQPLANHRCETKILTHATQDTQVAHESDIISDLSDNELDFSRVYQFTPETLRSSDLDSRGLINLFRNVNLSSERDYEAKSDTPIAAQEYVPRKFLSSIEGTDAHVNDVGVQATSHEYWNTIQTSDGSRPSIHSVDPTDLENVAVGLVHTTADLRMNKDARRVIGYSSGDTGSVINLALLVQSDPSDFCCSNEILSINLNSRIKHIKFPVLSPSFGRSSDTLAILTENGLTILRVKSTDDHTGKLAIESPISLGFSSLEDFPFADISFNPWDINEFAVIDVKGNWCIGTRVKRGARESRLRLSSNRRGTLYDPEELSSWKRLEWGSEYFRLIVVSRGRLVEIDLNNRSQMEIIQAKSWSSLRDYKRIDDQFSVITTSKEVIFVNLRSSNIERILSWKHDLDPNDSTLKTEVCRVVNSSDRERFFVFIYSRLTNRVFLHSFYRSESAFQSIGDSSLLEFESSRGGFSTLIISQPNYSTSAFFEELSDHVQLSAVVRDVTSSVIWKYAISARDNRVKSTGGQQRTTLLSEELGNIQAGFKPVCISLHPCLPAPSEDHDMTKDIEAFQRYGYQISEGMNEQLEQWTMGLDGEALLNQCKSVALDGLAAPVDYIESMEEFGSLLQQFKDHYKDYDVWFADMCTLSTALLKEPIANLGVFYNKLLQCWDFGVEGEECIARDILKGIVMKNTGICSVSVLSSKIASTYEQLGQDNQDLLDAWDEPSPFEEEESVSQQYSSIFQNHSQASQIPPSIKSSQHSPPKARKVKGRTHISSQLASQPISSVPKSPGTTLRAPTAHASNVLPSTMTPAFTLTSASQRVPSLSQSQSSQRQRRKKKRLGGFG</sequence>
<evidence type="ECO:0000259" key="2">
    <source>
        <dbReference type="Pfam" id="PF10214"/>
    </source>
</evidence>